<dbReference type="GO" id="GO:0016987">
    <property type="term" value="F:sigma factor activity"/>
    <property type="evidence" value="ECO:0007669"/>
    <property type="project" value="UniProtKB-UniRule"/>
</dbReference>
<dbReference type="RefSeq" id="WP_144704146.1">
    <property type="nucleotide sequence ID" value="NZ_VNJJ01000009.1"/>
</dbReference>
<dbReference type="EMBL" id="VNJJ01000009">
    <property type="protein sequence ID" value="TVX98296.1"/>
    <property type="molecule type" value="Genomic_DNA"/>
</dbReference>
<organism evidence="8 9">
    <name type="scientific">Cohnella terricola</name>
    <dbReference type="NCBI Taxonomy" id="1289167"/>
    <lineage>
        <taxon>Bacteria</taxon>
        <taxon>Bacillati</taxon>
        <taxon>Bacillota</taxon>
        <taxon>Bacilli</taxon>
        <taxon>Bacillales</taxon>
        <taxon>Paenibacillaceae</taxon>
        <taxon>Cohnella</taxon>
    </lineage>
</organism>
<comment type="subunit">
    <text evidence="6">Interacts with RsgI.</text>
</comment>
<dbReference type="GO" id="GO:0005737">
    <property type="term" value="C:cytoplasm"/>
    <property type="evidence" value="ECO:0007669"/>
    <property type="project" value="UniProtKB-SubCell"/>
</dbReference>
<dbReference type="InterPro" id="IPR007627">
    <property type="entry name" value="RNA_pol_sigma70_r2"/>
</dbReference>
<dbReference type="PANTHER" id="PTHR30385">
    <property type="entry name" value="SIGMA FACTOR F FLAGELLAR"/>
    <property type="match status" value="1"/>
</dbReference>
<comment type="activity regulation">
    <text evidence="6">Negatively regulated by the anti-sigma-I factor RsgI.</text>
</comment>
<dbReference type="InterPro" id="IPR013325">
    <property type="entry name" value="RNA_pol_sigma_r2"/>
</dbReference>
<feature type="short sequence motif" description="Polymerase core binding" evidence="6">
    <location>
        <begin position="70"/>
        <end position="83"/>
    </location>
</feature>
<keyword evidence="3 6" id="KW-0731">Sigma factor</keyword>
<dbReference type="AlphaFoldDB" id="A0A559JEK3"/>
<comment type="similarity">
    <text evidence="6">Belongs to the sigma-70 factor family. SigI subfamily.</text>
</comment>
<evidence type="ECO:0000256" key="4">
    <source>
        <dbReference type="ARBA" id="ARBA00023125"/>
    </source>
</evidence>
<dbReference type="GO" id="GO:0003677">
    <property type="term" value="F:DNA binding"/>
    <property type="evidence" value="ECO:0007669"/>
    <property type="project" value="UniProtKB-UniRule"/>
</dbReference>
<feature type="domain" description="RNA polymerase sigma-70 region 2" evidence="7">
    <location>
        <begin position="44"/>
        <end position="115"/>
    </location>
</feature>
<keyword evidence="2 6" id="KW-0805">Transcription regulation</keyword>
<keyword evidence="5 6" id="KW-0804">Transcription</keyword>
<dbReference type="Gene3D" id="1.10.1740.10">
    <property type="match status" value="1"/>
</dbReference>
<comment type="subcellular location">
    <subcellularLocation>
        <location evidence="6">Cytoplasm</location>
    </subcellularLocation>
</comment>
<evidence type="ECO:0000256" key="6">
    <source>
        <dbReference type="HAMAP-Rule" id="MF_02064"/>
    </source>
</evidence>
<keyword evidence="6" id="KW-0346">Stress response</keyword>
<evidence type="ECO:0000259" key="7">
    <source>
        <dbReference type="Pfam" id="PF04542"/>
    </source>
</evidence>
<keyword evidence="1 6" id="KW-0963">Cytoplasm</keyword>
<feature type="DNA-binding region" description="H-T-H motif" evidence="6">
    <location>
        <begin position="217"/>
        <end position="236"/>
    </location>
</feature>
<evidence type="ECO:0000256" key="3">
    <source>
        <dbReference type="ARBA" id="ARBA00023082"/>
    </source>
</evidence>
<evidence type="ECO:0000256" key="5">
    <source>
        <dbReference type="ARBA" id="ARBA00023163"/>
    </source>
</evidence>
<name>A0A559JEK3_9BACL</name>
<dbReference type="Proteomes" id="UP000316330">
    <property type="component" value="Unassembled WGS sequence"/>
</dbReference>
<keyword evidence="9" id="KW-1185">Reference proteome</keyword>
<accession>A0A559JEK3</accession>
<keyword evidence="4 6" id="KW-0238">DNA-binding</keyword>
<sequence length="265" mass="30463">MLLLLIKKWLNSSGRTSKLPGDGKTPERSVEQIQNGDEELRNAFIRRYNPYILKITSRFFRRSIDPARDDAYSVALAAFDEAINRFSPEKGRLFLGFAETVIHRRLVDYVRQESKHAAAVPYSAFDIESEEGGSTVNRVEVAQAMEAYRREVTADERKLEIASLTEDLALYGITFEDLAKLSPKHQDSRAQLLRIGRKLAREERLFRSLRETRQLPIKELCEMGTTSRKTVERHRKYIIAVSMIAGGSYPFLQEYIGLDREEEEG</sequence>
<evidence type="ECO:0000256" key="1">
    <source>
        <dbReference type="ARBA" id="ARBA00022490"/>
    </source>
</evidence>
<protein>
    <recommendedName>
        <fullName evidence="6">RNA polymerase sigma factor SigI</fullName>
    </recommendedName>
</protein>
<dbReference type="GO" id="GO:0006352">
    <property type="term" value="P:DNA-templated transcription initiation"/>
    <property type="evidence" value="ECO:0007669"/>
    <property type="project" value="UniProtKB-UniRule"/>
</dbReference>
<reference evidence="8 9" key="1">
    <citation type="submission" date="2019-07" db="EMBL/GenBank/DDBJ databases">
        <authorList>
            <person name="Kim J."/>
        </authorList>
    </citation>
    <scope>NUCLEOTIDE SEQUENCE [LARGE SCALE GENOMIC DNA]</scope>
    <source>
        <strain evidence="8 9">G13</strain>
    </source>
</reference>
<dbReference type="PANTHER" id="PTHR30385:SF6">
    <property type="entry name" value="RNA POLYMERASE SIGMA FACTOR SIGI"/>
    <property type="match status" value="1"/>
</dbReference>
<dbReference type="Pfam" id="PF04542">
    <property type="entry name" value="Sigma70_r2"/>
    <property type="match status" value="1"/>
</dbReference>
<evidence type="ECO:0000313" key="9">
    <source>
        <dbReference type="Proteomes" id="UP000316330"/>
    </source>
</evidence>
<dbReference type="PIRSF" id="PIRSF038953">
    <property type="entry name" value="SigI"/>
    <property type="match status" value="1"/>
</dbReference>
<comment type="caution">
    <text evidence="8">The sequence shown here is derived from an EMBL/GenBank/DDBJ whole genome shotgun (WGS) entry which is preliminary data.</text>
</comment>
<dbReference type="InterPro" id="IPR014244">
    <property type="entry name" value="RNA_pol_sigma-I"/>
</dbReference>
<proteinExistence type="inferred from homology"/>
<comment type="function">
    <text evidence="6">Sigma factors are initiation factors that promote the attachment of RNA polymerase to specific initiation sites and are then released.</text>
</comment>
<dbReference type="OrthoDB" id="3190733at2"/>
<dbReference type="NCBIfam" id="TIGR02895">
    <property type="entry name" value="spore_sigI"/>
    <property type="match status" value="1"/>
</dbReference>
<evidence type="ECO:0000313" key="8">
    <source>
        <dbReference type="EMBL" id="TVX98296.1"/>
    </source>
</evidence>
<gene>
    <name evidence="6 8" type="primary">sigI</name>
    <name evidence="8" type="ORF">FPZ45_16490</name>
</gene>
<evidence type="ECO:0000256" key="2">
    <source>
        <dbReference type="ARBA" id="ARBA00023015"/>
    </source>
</evidence>
<dbReference type="SUPFAM" id="SSF88946">
    <property type="entry name" value="Sigma2 domain of RNA polymerase sigma factors"/>
    <property type="match status" value="1"/>
</dbReference>
<dbReference type="HAMAP" id="MF_02064">
    <property type="entry name" value="Sigma70_SigI"/>
    <property type="match status" value="1"/>
</dbReference>